<evidence type="ECO:0000313" key="1">
    <source>
        <dbReference type="EMBL" id="GIY75250.1"/>
    </source>
</evidence>
<dbReference type="EMBL" id="BPLR01015316">
    <property type="protein sequence ID" value="GIY75250.1"/>
    <property type="molecule type" value="Genomic_DNA"/>
</dbReference>
<keyword evidence="2" id="KW-1185">Reference proteome</keyword>
<dbReference type="Proteomes" id="UP001054945">
    <property type="component" value="Unassembled WGS sequence"/>
</dbReference>
<reference evidence="1 2" key="1">
    <citation type="submission" date="2021-06" db="EMBL/GenBank/DDBJ databases">
        <title>Caerostris extrusa draft genome.</title>
        <authorList>
            <person name="Kono N."/>
            <person name="Arakawa K."/>
        </authorList>
    </citation>
    <scope>NUCLEOTIDE SEQUENCE [LARGE SCALE GENOMIC DNA]</scope>
</reference>
<sequence length="129" mass="14512">MNSPTKRIFHNKFFAPLVRIIKNSNSSLAIIMPGVTSSHPVFRSTIPDKIFSVSNECLYAKDGYDKFVGWSVLLLGSNEFRSNLNNVESGVLDVTVLGRSSKHLKNNIIFFNDFVTIMIRRDTPVSDDT</sequence>
<evidence type="ECO:0000313" key="2">
    <source>
        <dbReference type="Proteomes" id="UP001054945"/>
    </source>
</evidence>
<name>A0AAV4VXQ6_CAEEX</name>
<dbReference type="AlphaFoldDB" id="A0AAV4VXQ6"/>
<protein>
    <submittedName>
        <fullName evidence="1">Uncharacterized protein</fullName>
    </submittedName>
</protein>
<gene>
    <name evidence="1" type="ORF">CEXT_578291</name>
</gene>
<organism evidence="1 2">
    <name type="scientific">Caerostris extrusa</name>
    <name type="common">Bark spider</name>
    <name type="synonym">Caerostris bankana</name>
    <dbReference type="NCBI Taxonomy" id="172846"/>
    <lineage>
        <taxon>Eukaryota</taxon>
        <taxon>Metazoa</taxon>
        <taxon>Ecdysozoa</taxon>
        <taxon>Arthropoda</taxon>
        <taxon>Chelicerata</taxon>
        <taxon>Arachnida</taxon>
        <taxon>Araneae</taxon>
        <taxon>Araneomorphae</taxon>
        <taxon>Entelegynae</taxon>
        <taxon>Araneoidea</taxon>
        <taxon>Araneidae</taxon>
        <taxon>Caerostris</taxon>
    </lineage>
</organism>
<comment type="caution">
    <text evidence="1">The sequence shown here is derived from an EMBL/GenBank/DDBJ whole genome shotgun (WGS) entry which is preliminary data.</text>
</comment>
<proteinExistence type="predicted"/>
<accession>A0AAV4VXQ6</accession>